<dbReference type="GO" id="GO:0006493">
    <property type="term" value="P:protein O-linked glycosylation"/>
    <property type="evidence" value="ECO:0007669"/>
    <property type="project" value="TreeGrafter"/>
</dbReference>
<keyword evidence="5" id="KW-0812">Transmembrane</keyword>
<comment type="caution">
    <text evidence="11">The sequence shown here is derived from an EMBL/GenBank/DDBJ whole genome shotgun (WGS) entry which is preliminary data.</text>
</comment>
<evidence type="ECO:0000256" key="5">
    <source>
        <dbReference type="ARBA" id="ARBA00022692"/>
    </source>
</evidence>
<evidence type="ECO:0000256" key="2">
    <source>
        <dbReference type="ARBA" id="ARBA00008661"/>
    </source>
</evidence>
<proteinExistence type="inferred from homology"/>
<organism evidence="11 12">
    <name type="scientific">Caenorhabditis angaria</name>
    <dbReference type="NCBI Taxonomy" id="860376"/>
    <lineage>
        <taxon>Eukaryota</taxon>
        <taxon>Metazoa</taxon>
        <taxon>Ecdysozoa</taxon>
        <taxon>Nematoda</taxon>
        <taxon>Chromadorea</taxon>
        <taxon>Rhabditida</taxon>
        <taxon>Rhabditina</taxon>
        <taxon>Rhabditomorpha</taxon>
        <taxon>Rhabditoidea</taxon>
        <taxon>Rhabditidae</taxon>
        <taxon>Peloderinae</taxon>
        <taxon>Caenorhabditis</taxon>
    </lineage>
</organism>
<protein>
    <recommendedName>
        <fullName evidence="10">Hexosyltransferase</fullName>
        <ecNumber evidence="10">2.4.1.-</ecNumber>
    </recommendedName>
</protein>
<dbReference type="OrthoDB" id="6086505at2759"/>
<reference evidence="11" key="1">
    <citation type="submission" date="2022-11" db="EMBL/GenBank/DDBJ databases">
        <authorList>
            <person name="Kikuchi T."/>
        </authorList>
    </citation>
    <scope>NUCLEOTIDE SEQUENCE</scope>
    <source>
        <strain evidence="11">PS1010</strain>
    </source>
</reference>
<evidence type="ECO:0000256" key="8">
    <source>
        <dbReference type="ARBA" id="ARBA00023034"/>
    </source>
</evidence>
<keyword evidence="6" id="KW-0735">Signal-anchor</keyword>
<comment type="subcellular location">
    <subcellularLocation>
        <location evidence="1 10">Golgi apparatus membrane</location>
        <topology evidence="1 10">Single-pass type II membrane protein</topology>
    </subcellularLocation>
</comment>
<evidence type="ECO:0000256" key="3">
    <source>
        <dbReference type="ARBA" id="ARBA00022676"/>
    </source>
</evidence>
<dbReference type="Pfam" id="PF01762">
    <property type="entry name" value="Galactosyl_T"/>
    <property type="match status" value="1"/>
</dbReference>
<gene>
    <name evidence="11" type="ORF">CAMP_LOCUS7679</name>
</gene>
<name>A0A9P1MZ59_9PELO</name>
<dbReference type="InterPro" id="IPR002659">
    <property type="entry name" value="Glyco_trans_31"/>
</dbReference>
<accession>A0A9P1MZ59</accession>
<keyword evidence="7" id="KW-1133">Transmembrane helix</keyword>
<evidence type="ECO:0000313" key="12">
    <source>
        <dbReference type="Proteomes" id="UP001152747"/>
    </source>
</evidence>
<evidence type="ECO:0000256" key="9">
    <source>
        <dbReference type="ARBA" id="ARBA00023136"/>
    </source>
</evidence>
<evidence type="ECO:0000256" key="6">
    <source>
        <dbReference type="ARBA" id="ARBA00022968"/>
    </source>
</evidence>
<keyword evidence="9" id="KW-0472">Membrane</keyword>
<dbReference type="EMBL" id="CANHGI010000003">
    <property type="protein sequence ID" value="CAI5445042.1"/>
    <property type="molecule type" value="Genomic_DNA"/>
</dbReference>
<comment type="similarity">
    <text evidence="2 10">Belongs to the glycosyltransferase 31 family.</text>
</comment>
<dbReference type="PANTHER" id="PTHR11214">
    <property type="entry name" value="BETA-1,3-N-ACETYLGLUCOSAMINYLTRANSFERASE"/>
    <property type="match status" value="1"/>
</dbReference>
<evidence type="ECO:0000256" key="4">
    <source>
        <dbReference type="ARBA" id="ARBA00022679"/>
    </source>
</evidence>
<keyword evidence="12" id="KW-1185">Reference proteome</keyword>
<dbReference type="Proteomes" id="UP001152747">
    <property type="component" value="Unassembled WGS sequence"/>
</dbReference>
<evidence type="ECO:0000256" key="1">
    <source>
        <dbReference type="ARBA" id="ARBA00004323"/>
    </source>
</evidence>
<dbReference type="GO" id="GO:0016758">
    <property type="term" value="F:hexosyltransferase activity"/>
    <property type="evidence" value="ECO:0007669"/>
    <property type="project" value="InterPro"/>
</dbReference>
<keyword evidence="4" id="KW-0808">Transferase</keyword>
<keyword evidence="3 10" id="KW-0328">Glycosyltransferase</keyword>
<sequence>MRDEFRQNAENIEASRDNGDGTFRIAFFDQQNVSKWIAEPLFKGKEQLDKKSKYIMMVLVRPENSGRRRVFRDSIASPKYSRVIMNGAMRFVFVCGRSLDENVNLELKKEADTFGDILITEFLDSYVHLPYKVLSALLLATTRFEKAEIIAKYDEDVLFYPDHFSAYFENFRKDPILFSKPVIWGDFYDWNVVVNRNISSPYFVSKSSYKCDYYAEYISGPIYFMTKIAAQNILAITKHRNFQSVEDCLITGLYGMDIGAKLIKLPNMFFADYATKNTETTPLLTWHNKKNDVELKSAFFEMIETRCEPCRRFLLEQE</sequence>
<keyword evidence="8 10" id="KW-0333">Golgi apparatus</keyword>
<dbReference type="GO" id="GO:0000139">
    <property type="term" value="C:Golgi membrane"/>
    <property type="evidence" value="ECO:0007669"/>
    <property type="project" value="UniProtKB-SubCell"/>
</dbReference>
<evidence type="ECO:0000256" key="7">
    <source>
        <dbReference type="ARBA" id="ARBA00022989"/>
    </source>
</evidence>
<dbReference type="EC" id="2.4.1.-" evidence="10"/>
<evidence type="ECO:0000256" key="10">
    <source>
        <dbReference type="RuleBase" id="RU363063"/>
    </source>
</evidence>
<dbReference type="PANTHER" id="PTHR11214:SF391">
    <property type="entry name" value="BETA-1,3-GALACTOSYLTRANSFERASE BRE-2-RELATED"/>
    <property type="match status" value="1"/>
</dbReference>
<dbReference type="AlphaFoldDB" id="A0A9P1MZ59"/>
<evidence type="ECO:0000313" key="11">
    <source>
        <dbReference type="EMBL" id="CAI5445042.1"/>
    </source>
</evidence>